<dbReference type="Gene3D" id="3.40.50.300">
    <property type="entry name" value="P-loop containing nucleotide triphosphate hydrolases"/>
    <property type="match status" value="1"/>
</dbReference>
<evidence type="ECO:0000256" key="4">
    <source>
        <dbReference type="ARBA" id="ARBA00022806"/>
    </source>
</evidence>
<evidence type="ECO:0000256" key="1">
    <source>
        <dbReference type="ARBA" id="ARBA00007913"/>
    </source>
</evidence>
<evidence type="ECO:0000256" key="3">
    <source>
        <dbReference type="ARBA" id="ARBA00022801"/>
    </source>
</evidence>
<dbReference type="OrthoDB" id="4132637at2759"/>
<keyword evidence="3" id="KW-0378">Hydrolase</keyword>
<dbReference type="HOGENOM" id="CLU_024068_0_0_1"/>
<dbReference type="GO" id="GO:0016787">
    <property type="term" value="F:hydrolase activity"/>
    <property type="evidence" value="ECO:0007669"/>
    <property type="project" value="UniProtKB-KW"/>
</dbReference>
<dbReference type="SUPFAM" id="SSF52540">
    <property type="entry name" value="P-loop containing nucleoside triphosphate hydrolases"/>
    <property type="match status" value="1"/>
</dbReference>
<feature type="domain" description="DNA2/NAM7 helicase-like C-terminal" evidence="7">
    <location>
        <begin position="458"/>
        <end position="655"/>
    </location>
</feature>
<evidence type="ECO:0000313" key="8">
    <source>
        <dbReference type="EMBL" id="ETI22911.1"/>
    </source>
</evidence>
<evidence type="ECO:0000256" key="5">
    <source>
        <dbReference type="ARBA" id="ARBA00022840"/>
    </source>
</evidence>
<dbReference type="InterPro" id="IPR041679">
    <property type="entry name" value="DNA2/NAM7-like_C"/>
</dbReference>
<dbReference type="VEuPathDB" id="FungiDB:G647_04705"/>
<dbReference type="InterPro" id="IPR041677">
    <property type="entry name" value="DNA2/NAM7_AAA_11"/>
</dbReference>
<dbReference type="PANTHER" id="PTHR43788:SF8">
    <property type="entry name" value="DNA-BINDING PROTEIN SMUBP-2"/>
    <property type="match status" value="1"/>
</dbReference>
<name>V9D8E0_9EURO</name>
<evidence type="ECO:0008006" key="10">
    <source>
        <dbReference type="Google" id="ProtNLM"/>
    </source>
</evidence>
<protein>
    <recommendedName>
        <fullName evidence="10">DNA2/NAM7 helicase-like C-terminal domain-containing protein</fullName>
    </recommendedName>
</protein>
<dbReference type="Pfam" id="PF13086">
    <property type="entry name" value="AAA_11"/>
    <property type="match status" value="1"/>
</dbReference>
<keyword evidence="2" id="KW-0547">Nucleotide-binding</keyword>
<dbReference type="PANTHER" id="PTHR43788">
    <property type="entry name" value="DNA2/NAM7 HELICASE FAMILY MEMBER"/>
    <property type="match status" value="1"/>
</dbReference>
<evidence type="ECO:0000256" key="2">
    <source>
        <dbReference type="ARBA" id="ARBA00022741"/>
    </source>
</evidence>
<dbReference type="GO" id="GO:0043139">
    <property type="term" value="F:5'-3' DNA helicase activity"/>
    <property type="evidence" value="ECO:0007669"/>
    <property type="project" value="TreeGrafter"/>
</dbReference>
<keyword evidence="5" id="KW-0067">ATP-binding</keyword>
<dbReference type="InterPro" id="IPR027417">
    <property type="entry name" value="P-loop_NTPase"/>
</dbReference>
<dbReference type="GO" id="GO:0005524">
    <property type="term" value="F:ATP binding"/>
    <property type="evidence" value="ECO:0007669"/>
    <property type="project" value="UniProtKB-KW"/>
</dbReference>
<feature type="domain" description="DNA2/NAM7 helicase helicase" evidence="6">
    <location>
        <begin position="293"/>
        <end position="353"/>
    </location>
</feature>
<dbReference type="Pfam" id="PF13087">
    <property type="entry name" value="AAA_12"/>
    <property type="match status" value="1"/>
</dbReference>
<dbReference type="GeneID" id="19983198"/>
<accession>V9D8E0</accession>
<comment type="similarity">
    <text evidence="1">Belongs to the DNA2/NAM7 helicase family.</text>
</comment>
<dbReference type="EMBL" id="KB822705">
    <property type="protein sequence ID" value="ETI22911.1"/>
    <property type="molecule type" value="Genomic_DNA"/>
</dbReference>
<organism evidence="8 9">
    <name type="scientific">Cladophialophora carrionii CBS 160.54</name>
    <dbReference type="NCBI Taxonomy" id="1279043"/>
    <lineage>
        <taxon>Eukaryota</taxon>
        <taxon>Fungi</taxon>
        <taxon>Dikarya</taxon>
        <taxon>Ascomycota</taxon>
        <taxon>Pezizomycotina</taxon>
        <taxon>Eurotiomycetes</taxon>
        <taxon>Chaetothyriomycetidae</taxon>
        <taxon>Chaetothyriales</taxon>
        <taxon>Herpotrichiellaceae</taxon>
        <taxon>Cladophialophora</taxon>
    </lineage>
</organism>
<dbReference type="InterPro" id="IPR050534">
    <property type="entry name" value="Coronavir_polyprotein_1ab"/>
</dbReference>
<evidence type="ECO:0000259" key="7">
    <source>
        <dbReference type="Pfam" id="PF13087"/>
    </source>
</evidence>
<dbReference type="Proteomes" id="UP000030678">
    <property type="component" value="Unassembled WGS sequence"/>
</dbReference>
<evidence type="ECO:0000259" key="6">
    <source>
        <dbReference type="Pfam" id="PF13086"/>
    </source>
</evidence>
<keyword evidence="4" id="KW-0347">Helicase</keyword>
<proteinExistence type="inferred from homology"/>
<sequence length="709" mass="79433">MSFHSHPDNKRPQALGESVESRVRISYQIETGSTSKYIDLGTGSANPRSEYHCEIRYDGSVKIWNVIGNHRFTVEYEPKQVLFEALKKRNAGGDWVYLDPRYDSWTPNAGGQPNTQLVVRMLDDSPTATLSREHDTLRNSLATTNVFPLARSYKLFTWVKLHLLDAFRSRKWHSELIVRLITEAKLGHARKDTRQPDRDVMMDGVSGTSETLDPHMMAFLDAEEAAMKAERVDGGAITAAVRAMRTSLSGPETNTTYRLPIKAMFEYQGKAVRDVVPLAEKGCSVDFSPFDDINPSQQKAIQNIFAYPVSLIHAPRGCALTATIVFATEAILRKAPKTKILVCSRSNAAADQIDSGFSIRQHLCGVRFGHLRFLPRTTDELQDVRVVICTYATSGIERLLKHWDAQVLIGDDAGSIRHYELIVPISAHLESLTRLVLLGDHIQSSPSASTAAGRMAWDKSIFESMMDREWPRQLLDVNYLTHSDLWYLTSFVFYRSLISAARSTTNPGPFLTKLLTRFEAGVRIEDNRGGTARISSFAHFFDIRDRRNESIDPEVSCVETVVNALLCSDACKADEIIVVHGSREYHDLLTFKSTSNGWSAVTIEHVASAQGLSRKVAVICLPRSEEELVHSPMSQRRSVSAMMSLASDVFFVVGTWKSICLLDHTNDLQRVLFCMDETIEKFLLRVGERPYTYSVEGLVTAKNAEARGS</sequence>
<evidence type="ECO:0000313" key="9">
    <source>
        <dbReference type="Proteomes" id="UP000030678"/>
    </source>
</evidence>
<dbReference type="RefSeq" id="XP_008727266.1">
    <property type="nucleotide sequence ID" value="XM_008729044.1"/>
</dbReference>
<reference evidence="8 9" key="1">
    <citation type="submission" date="2013-03" db="EMBL/GenBank/DDBJ databases">
        <title>The Genome Sequence of Cladophialophora carrionii CBS 160.54.</title>
        <authorList>
            <consortium name="The Broad Institute Genomics Platform"/>
            <person name="Cuomo C."/>
            <person name="de Hoog S."/>
            <person name="Gorbushina A."/>
            <person name="Walker B."/>
            <person name="Young S.K."/>
            <person name="Zeng Q."/>
            <person name="Gargeya S."/>
            <person name="Fitzgerald M."/>
            <person name="Haas B."/>
            <person name="Abouelleil A."/>
            <person name="Allen A.W."/>
            <person name="Alvarado L."/>
            <person name="Arachchi H.M."/>
            <person name="Berlin A.M."/>
            <person name="Chapman S.B."/>
            <person name="Gainer-Dewar J."/>
            <person name="Goldberg J."/>
            <person name="Griggs A."/>
            <person name="Gujja S."/>
            <person name="Hansen M."/>
            <person name="Howarth C."/>
            <person name="Imamovic A."/>
            <person name="Ireland A."/>
            <person name="Larimer J."/>
            <person name="McCowan C."/>
            <person name="Murphy C."/>
            <person name="Pearson M."/>
            <person name="Poon T.W."/>
            <person name="Priest M."/>
            <person name="Roberts A."/>
            <person name="Saif S."/>
            <person name="Shea T."/>
            <person name="Sisk P."/>
            <person name="Sykes S."/>
            <person name="Wortman J."/>
            <person name="Nusbaum C."/>
            <person name="Birren B."/>
        </authorList>
    </citation>
    <scope>NUCLEOTIDE SEQUENCE [LARGE SCALE GENOMIC DNA]</scope>
    <source>
        <strain evidence="8 9">CBS 160.54</strain>
    </source>
</reference>
<dbReference type="AlphaFoldDB" id="V9D8E0"/>
<gene>
    <name evidence="8" type="ORF">G647_04705</name>
</gene>